<keyword evidence="5 6" id="KW-0482">Metalloprotease</keyword>
<dbReference type="InterPro" id="IPR051156">
    <property type="entry name" value="Mito/Outer_Membr_Metalloprot"/>
</dbReference>
<keyword evidence="4 6" id="KW-0862">Zinc</keyword>
<dbReference type="GO" id="GO:0046872">
    <property type="term" value="F:metal ion binding"/>
    <property type="evidence" value="ECO:0007669"/>
    <property type="project" value="UniProtKB-KW"/>
</dbReference>
<dbReference type="AlphaFoldDB" id="A0A2J0LMJ5"/>
<evidence type="ECO:0000256" key="3">
    <source>
        <dbReference type="ARBA" id="ARBA00022801"/>
    </source>
</evidence>
<keyword evidence="3 6" id="KW-0378">Hydrolase</keyword>
<reference evidence="9 10" key="1">
    <citation type="submission" date="2017-09" db="EMBL/GenBank/DDBJ databases">
        <title>Depth-based differentiation of microbial function through sediment-hosted aquifers and enrichment of novel symbionts in the deep terrestrial subsurface.</title>
        <authorList>
            <person name="Probst A.J."/>
            <person name="Ladd B."/>
            <person name="Jarett J.K."/>
            <person name="Geller-Mcgrath D.E."/>
            <person name="Sieber C.M."/>
            <person name="Emerson J.B."/>
            <person name="Anantharaman K."/>
            <person name="Thomas B.C."/>
            <person name="Malmstrom R."/>
            <person name="Stieglmeier M."/>
            <person name="Klingl A."/>
            <person name="Woyke T."/>
            <person name="Ryan C.M."/>
            <person name="Banfield J.F."/>
        </authorList>
    </citation>
    <scope>NUCLEOTIDE SEQUENCE [LARGE SCALE GENOMIC DNA]</scope>
    <source>
        <strain evidence="9">CG12_big_fil_rev_8_21_14_0_65_43_15</strain>
    </source>
</reference>
<evidence type="ECO:0000256" key="5">
    <source>
        <dbReference type="ARBA" id="ARBA00023049"/>
    </source>
</evidence>
<organism evidence="9 10">
    <name type="scientific">Candidatus Taenaricola geysiri</name>
    <dbReference type="NCBI Taxonomy" id="1974752"/>
    <lineage>
        <taxon>Bacteria</taxon>
        <taxon>Pseudomonadati</taxon>
        <taxon>Candidatus Omnitrophota</taxon>
        <taxon>Candidatus Taenaricola</taxon>
    </lineage>
</organism>
<dbReference type="PANTHER" id="PTHR22726">
    <property type="entry name" value="METALLOENDOPEPTIDASE OMA1"/>
    <property type="match status" value="1"/>
</dbReference>
<dbReference type="GO" id="GO:0051603">
    <property type="term" value="P:proteolysis involved in protein catabolic process"/>
    <property type="evidence" value="ECO:0007669"/>
    <property type="project" value="TreeGrafter"/>
</dbReference>
<sequence length="262" mass="29353">MGRISNIFAVVFLTTALLLSCQGVFAMTQQTEAAIGRGVNEKLVKKYGIYDNSKVQKYVEHVGLKIVSVSDRQNIVYHFTVLDANEIDSFSAPGGYVYITKGFLTKLKTEAQLAAVLAAEVVHIAYRHSIPSIEKNMAFHSVSTANKKDVLMHGIMFAYDLIDVGVHKKIQSEADIKAAEYLLRSGYDPMAMIRMLDVIQVQEKRDLSSVQSYIMSHHKTTRRIDVVRLMISNLKAAHSDKFEAALGKSYPDKYKENVLDVM</sequence>
<proteinExistence type="inferred from homology"/>
<keyword evidence="2" id="KW-0479">Metal-binding</keyword>
<dbReference type="PROSITE" id="PS51257">
    <property type="entry name" value="PROKAR_LIPOPROTEIN"/>
    <property type="match status" value="1"/>
</dbReference>
<gene>
    <name evidence="9" type="ORF">COW11_01400</name>
</gene>
<dbReference type="GO" id="GO:0016020">
    <property type="term" value="C:membrane"/>
    <property type="evidence" value="ECO:0007669"/>
    <property type="project" value="TreeGrafter"/>
</dbReference>
<comment type="similarity">
    <text evidence="6">Belongs to the peptidase M48 family.</text>
</comment>
<dbReference type="PANTHER" id="PTHR22726:SF1">
    <property type="entry name" value="METALLOENDOPEPTIDASE OMA1, MITOCHONDRIAL"/>
    <property type="match status" value="1"/>
</dbReference>
<evidence type="ECO:0000256" key="1">
    <source>
        <dbReference type="ARBA" id="ARBA00022670"/>
    </source>
</evidence>
<dbReference type="Gene3D" id="3.30.2010.10">
    <property type="entry name" value="Metalloproteases ('zincins'), catalytic domain"/>
    <property type="match status" value="1"/>
</dbReference>
<evidence type="ECO:0000256" key="4">
    <source>
        <dbReference type="ARBA" id="ARBA00022833"/>
    </source>
</evidence>
<dbReference type="Pfam" id="PF01435">
    <property type="entry name" value="Peptidase_M48"/>
    <property type="match status" value="1"/>
</dbReference>
<comment type="caution">
    <text evidence="9">The sequence shown here is derived from an EMBL/GenBank/DDBJ whole genome shotgun (WGS) entry which is preliminary data.</text>
</comment>
<evidence type="ECO:0000256" key="2">
    <source>
        <dbReference type="ARBA" id="ARBA00022723"/>
    </source>
</evidence>
<keyword evidence="1 6" id="KW-0645">Protease</keyword>
<evidence type="ECO:0000313" key="9">
    <source>
        <dbReference type="EMBL" id="PIW66803.1"/>
    </source>
</evidence>
<dbReference type="GO" id="GO:0004222">
    <property type="term" value="F:metalloendopeptidase activity"/>
    <property type="evidence" value="ECO:0007669"/>
    <property type="project" value="InterPro"/>
</dbReference>
<protein>
    <recommendedName>
        <fullName evidence="8">Peptidase M48 domain-containing protein</fullName>
    </recommendedName>
</protein>
<evidence type="ECO:0000256" key="7">
    <source>
        <dbReference type="SAM" id="SignalP"/>
    </source>
</evidence>
<name>A0A2J0LMJ5_9BACT</name>
<evidence type="ECO:0000259" key="8">
    <source>
        <dbReference type="Pfam" id="PF01435"/>
    </source>
</evidence>
<dbReference type="InterPro" id="IPR001915">
    <property type="entry name" value="Peptidase_M48"/>
</dbReference>
<keyword evidence="7" id="KW-0732">Signal</keyword>
<dbReference type="Proteomes" id="UP000231267">
    <property type="component" value="Unassembled WGS sequence"/>
</dbReference>
<comment type="cofactor">
    <cofactor evidence="6">
        <name>Zn(2+)</name>
        <dbReference type="ChEBI" id="CHEBI:29105"/>
    </cofactor>
    <text evidence="6">Binds 1 zinc ion per subunit.</text>
</comment>
<evidence type="ECO:0000313" key="10">
    <source>
        <dbReference type="Proteomes" id="UP000231267"/>
    </source>
</evidence>
<feature type="signal peptide" evidence="7">
    <location>
        <begin position="1"/>
        <end position="26"/>
    </location>
</feature>
<feature type="chain" id="PRO_5014402481" description="Peptidase M48 domain-containing protein" evidence="7">
    <location>
        <begin position="27"/>
        <end position="262"/>
    </location>
</feature>
<evidence type="ECO:0000256" key="6">
    <source>
        <dbReference type="RuleBase" id="RU003983"/>
    </source>
</evidence>
<accession>A0A2J0LMJ5</accession>
<dbReference type="EMBL" id="PFGP01000028">
    <property type="protein sequence ID" value="PIW66803.1"/>
    <property type="molecule type" value="Genomic_DNA"/>
</dbReference>
<feature type="domain" description="Peptidase M48" evidence="8">
    <location>
        <begin position="55"/>
        <end position="228"/>
    </location>
</feature>